<evidence type="ECO:0000313" key="2">
    <source>
        <dbReference type="Proteomes" id="UP000823749"/>
    </source>
</evidence>
<protein>
    <submittedName>
        <fullName evidence="1">Uncharacterized protein</fullName>
    </submittedName>
</protein>
<comment type="caution">
    <text evidence="1">The sequence shown here is derived from an EMBL/GenBank/DDBJ whole genome shotgun (WGS) entry which is preliminary data.</text>
</comment>
<reference evidence="1" key="1">
    <citation type="submission" date="2020-08" db="EMBL/GenBank/DDBJ databases">
        <title>Plant Genome Project.</title>
        <authorList>
            <person name="Zhang R.-G."/>
        </authorList>
    </citation>
    <scope>NUCLEOTIDE SEQUENCE</scope>
    <source>
        <strain evidence="1">WSP0</strain>
        <tissue evidence="1">Leaf</tissue>
    </source>
</reference>
<sequence length="158" mass="18229">MSFSKRQDQVTYQKTSRIYQKNISTLKHLVEARKEEYQEWSSCLLEGLVGRLEKPFPLYEKVKELVKYYALWTKVSDTSSTSDSDVSLREHEAQYEEKKTKFEKIANFYGGMASSVSKLSKCVTSLEEEITRTIEILKKPSSSCSHARLSNLPKVKVT</sequence>
<gene>
    <name evidence="1" type="ORF">RHGRI_005405</name>
</gene>
<keyword evidence="2" id="KW-1185">Reference proteome</keyword>
<organism evidence="1 2">
    <name type="scientific">Rhododendron griersonianum</name>
    <dbReference type="NCBI Taxonomy" id="479676"/>
    <lineage>
        <taxon>Eukaryota</taxon>
        <taxon>Viridiplantae</taxon>
        <taxon>Streptophyta</taxon>
        <taxon>Embryophyta</taxon>
        <taxon>Tracheophyta</taxon>
        <taxon>Spermatophyta</taxon>
        <taxon>Magnoliopsida</taxon>
        <taxon>eudicotyledons</taxon>
        <taxon>Gunneridae</taxon>
        <taxon>Pentapetalae</taxon>
        <taxon>asterids</taxon>
        <taxon>Ericales</taxon>
        <taxon>Ericaceae</taxon>
        <taxon>Ericoideae</taxon>
        <taxon>Rhodoreae</taxon>
        <taxon>Rhododendron</taxon>
    </lineage>
</organism>
<dbReference type="EMBL" id="JACTNZ010000002">
    <property type="protein sequence ID" value="KAG5562672.1"/>
    <property type="molecule type" value="Genomic_DNA"/>
</dbReference>
<accession>A0AAV6LCH6</accession>
<dbReference type="Proteomes" id="UP000823749">
    <property type="component" value="Chromosome 2"/>
</dbReference>
<evidence type="ECO:0000313" key="1">
    <source>
        <dbReference type="EMBL" id="KAG5562672.1"/>
    </source>
</evidence>
<name>A0AAV6LCH6_9ERIC</name>
<dbReference type="AlphaFoldDB" id="A0AAV6LCH6"/>
<proteinExistence type="predicted"/>